<organism evidence="3 4">
    <name type="scientific">Nitrosomonas marina</name>
    <dbReference type="NCBI Taxonomy" id="917"/>
    <lineage>
        <taxon>Bacteria</taxon>
        <taxon>Pseudomonadati</taxon>
        <taxon>Pseudomonadota</taxon>
        <taxon>Betaproteobacteria</taxon>
        <taxon>Nitrosomonadales</taxon>
        <taxon>Nitrosomonadaceae</taxon>
        <taxon>Nitrosomonas</taxon>
    </lineage>
</organism>
<name>A0A1H9YZU3_9PROT</name>
<evidence type="ECO:0000313" key="4">
    <source>
        <dbReference type="Proteomes" id="UP000199345"/>
    </source>
</evidence>
<dbReference type="OrthoDB" id="8555302at2"/>
<sequence>MQPLHAQTCHNDITPTTPTQDFTRHDDGTVTHNKTGLIWMRCALGQNWNGATCTGSGQAYTWPAALQAAEGFSFAGHNDWRLPDIKELNSIVEQACMSPAINAMVFPAAPSTWFWSASPYAGYVRDAWSVSFGGGSDGAFLKTGSDRVRLVRGGQ</sequence>
<evidence type="ECO:0000256" key="1">
    <source>
        <dbReference type="SAM" id="MobiDB-lite"/>
    </source>
</evidence>
<accession>A0A1H9YZU3</accession>
<feature type="region of interest" description="Disordered" evidence="1">
    <location>
        <begin position="1"/>
        <end position="25"/>
    </location>
</feature>
<dbReference type="InterPro" id="IPR011460">
    <property type="entry name" value="Lcl_C"/>
</dbReference>
<dbReference type="AlphaFoldDB" id="A0A1H9YZU3"/>
<dbReference type="PANTHER" id="PTHR35812">
    <property type="entry name" value="LIPOPROTEIN"/>
    <property type="match status" value="1"/>
</dbReference>
<dbReference type="Pfam" id="PF07603">
    <property type="entry name" value="Lcl_C"/>
    <property type="match status" value="1"/>
</dbReference>
<evidence type="ECO:0000313" key="3">
    <source>
        <dbReference type="EMBL" id="SES74788.1"/>
    </source>
</evidence>
<dbReference type="EMBL" id="FOIA01000003">
    <property type="protein sequence ID" value="SES74788.1"/>
    <property type="molecule type" value="Genomic_DNA"/>
</dbReference>
<feature type="domain" description="Lcl C-terminal" evidence="2">
    <location>
        <begin position="28"/>
        <end position="152"/>
    </location>
</feature>
<protein>
    <recommendedName>
        <fullName evidence="2">Lcl C-terminal domain-containing protein</fullName>
    </recommendedName>
</protein>
<proteinExistence type="predicted"/>
<dbReference type="PANTHER" id="PTHR35812:SF1">
    <property type="entry name" value="LIPOPROTEIN"/>
    <property type="match status" value="1"/>
</dbReference>
<keyword evidence="4" id="KW-1185">Reference proteome</keyword>
<dbReference type="Proteomes" id="UP000199345">
    <property type="component" value="Unassembled WGS sequence"/>
</dbReference>
<gene>
    <name evidence="3" type="ORF">SAMN05216326_10328</name>
</gene>
<evidence type="ECO:0000259" key="2">
    <source>
        <dbReference type="Pfam" id="PF07603"/>
    </source>
</evidence>
<dbReference type="RefSeq" id="WP_090655864.1">
    <property type="nucleotide sequence ID" value="NZ_FOIA01000003.1"/>
</dbReference>
<feature type="compositionally biased region" description="Polar residues" evidence="1">
    <location>
        <begin position="8"/>
        <end position="21"/>
    </location>
</feature>
<reference evidence="4" key="1">
    <citation type="submission" date="2016-10" db="EMBL/GenBank/DDBJ databases">
        <authorList>
            <person name="Varghese N."/>
            <person name="Submissions S."/>
        </authorList>
    </citation>
    <scope>NUCLEOTIDE SEQUENCE [LARGE SCALE GENOMIC DNA]</scope>
    <source>
        <strain evidence="4">Nm71</strain>
    </source>
</reference>